<dbReference type="RefSeq" id="WP_344242556.1">
    <property type="nucleotide sequence ID" value="NZ_BAAAHH010000017.1"/>
</dbReference>
<accession>A0ABP4BYZ9</accession>
<organism evidence="1 2">
    <name type="scientific">Actinocorallia libanotica</name>
    <dbReference type="NCBI Taxonomy" id="46162"/>
    <lineage>
        <taxon>Bacteria</taxon>
        <taxon>Bacillati</taxon>
        <taxon>Actinomycetota</taxon>
        <taxon>Actinomycetes</taxon>
        <taxon>Streptosporangiales</taxon>
        <taxon>Thermomonosporaceae</taxon>
        <taxon>Actinocorallia</taxon>
    </lineage>
</organism>
<gene>
    <name evidence="1" type="ORF">GCM10009550_41790</name>
</gene>
<evidence type="ECO:0000313" key="2">
    <source>
        <dbReference type="Proteomes" id="UP001500665"/>
    </source>
</evidence>
<dbReference type="Proteomes" id="UP001500665">
    <property type="component" value="Unassembled WGS sequence"/>
</dbReference>
<comment type="caution">
    <text evidence="1">The sequence shown here is derived from an EMBL/GenBank/DDBJ whole genome shotgun (WGS) entry which is preliminary data.</text>
</comment>
<dbReference type="EMBL" id="BAAAHH010000017">
    <property type="protein sequence ID" value="GAA0956113.1"/>
    <property type="molecule type" value="Genomic_DNA"/>
</dbReference>
<evidence type="ECO:0000313" key="1">
    <source>
        <dbReference type="EMBL" id="GAA0956113.1"/>
    </source>
</evidence>
<reference evidence="2" key="1">
    <citation type="journal article" date="2019" name="Int. J. Syst. Evol. Microbiol.">
        <title>The Global Catalogue of Microorganisms (GCM) 10K type strain sequencing project: providing services to taxonomists for standard genome sequencing and annotation.</title>
        <authorList>
            <consortium name="The Broad Institute Genomics Platform"/>
            <consortium name="The Broad Institute Genome Sequencing Center for Infectious Disease"/>
            <person name="Wu L."/>
            <person name="Ma J."/>
        </authorList>
    </citation>
    <scope>NUCLEOTIDE SEQUENCE [LARGE SCALE GENOMIC DNA]</scope>
    <source>
        <strain evidence="2">JCM 10696</strain>
    </source>
</reference>
<protein>
    <submittedName>
        <fullName evidence="1">Uncharacterized protein</fullName>
    </submittedName>
</protein>
<name>A0ABP4BYZ9_9ACTN</name>
<proteinExistence type="predicted"/>
<sequence length="87" mass="9234">MADERPSAAQREALQLLCVHGPLSTAEIGGHLVAARGPGSHPSYRYAIAEMAGILAWRLAQRGLIKEVTPAVWTVTDQGRAADACLL</sequence>
<keyword evidence="2" id="KW-1185">Reference proteome</keyword>